<evidence type="ECO:0000313" key="1">
    <source>
        <dbReference type="EMBL" id="MBW7476829.1"/>
    </source>
</evidence>
<evidence type="ECO:0000313" key="2">
    <source>
        <dbReference type="Proteomes" id="UP000812277"/>
    </source>
</evidence>
<comment type="caution">
    <text evidence="1">The sequence shown here is derived from an EMBL/GenBank/DDBJ whole genome shotgun (WGS) entry which is preliminary data.</text>
</comment>
<dbReference type="RefSeq" id="WP_219874082.1">
    <property type="nucleotide sequence ID" value="NZ_JAHZIJ010000017.1"/>
</dbReference>
<dbReference type="Proteomes" id="UP000812277">
    <property type="component" value="Unassembled WGS sequence"/>
</dbReference>
<sequence length="77" mass="8764">MEMMVMRMMAGDRAGRRRFTSGQRAPFDGIYADCWGGRLPLLQGERLPRHRIMGDSKWIYEGHLSLGLPVSSRAIRG</sequence>
<name>A0ABS7DAL3_9BACL</name>
<dbReference type="EMBL" id="JAHZIJ010000017">
    <property type="protein sequence ID" value="MBW7476829.1"/>
    <property type="molecule type" value="Genomic_DNA"/>
</dbReference>
<proteinExistence type="predicted"/>
<accession>A0ABS7DAL3</accession>
<reference evidence="1 2" key="1">
    <citation type="submission" date="2021-07" db="EMBL/GenBank/DDBJ databases">
        <title>Paenibacillus radiodurans sp. nov., isolated from the southeastern edge of Tengger Desert.</title>
        <authorList>
            <person name="Zhang G."/>
        </authorList>
    </citation>
    <scope>NUCLEOTIDE SEQUENCE [LARGE SCALE GENOMIC DNA]</scope>
    <source>
        <strain evidence="1 2">DT7-4</strain>
    </source>
</reference>
<organism evidence="1 2">
    <name type="scientific">Paenibacillus oenotherae</name>
    <dbReference type="NCBI Taxonomy" id="1435645"/>
    <lineage>
        <taxon>Bacteria</taxon>
        <taxon>Bacillati</taxon>
        <taxon>Bacillota</taxon>
        <taxon>Bacilli</taxon>
        <taxon>Bacillales</taxon>
        <taxon>Paenibacillaceae</taxon>
        <taxon>Paenibacillus</taxon>
    </lineage>
</organism>
<keyword evidence="2" id="KW-1185">Reference proteome</keyword>
<gene>
    <name evidence="1" type="ORF">K0T92_19110</name>
</gene>
<protein>
    <submittedName>
        <fullName evidence="1">Uncharacterized protein</fullName>
    </submittedName>
</protein>